<feature type="chain" id="PRO_5041379136" description="Tetratricopeptide repeat protein" evidence="4">
    <location>
        <begin position="20"/>
        <end position="175"/>
    </location>
</feature>
<accession>A0AA37T4C1</accession>
<dbReference type="Proteomes" id="UP001156601">
    <property type="component" value="Unassembled WGS sequence"/>
</dbReference>
<dbReference type="EMBL" id="BSOT01000006">
    <property type="protein sequence ID" value="GLR71783.1"/>
    <property type="molecule type" value="Genomic_DNA"/>
</dbReference>
<dbReference type="PROSITE" id="PS50005">
    <property type="entry name" value="TPR"/>
    <property type="match status" value="1"/>
</dbReference>
<evidence type="ECO:0000256" key="4">
    <source>
        <dbReference type="SAM" id="SignalP"/>
    </source>
</evidence>
<dbReference type="PANTHER" id="PTHR44858">
    <property type="entry name" value="TETRATRICOPEPTIDE REPEAT PROTEIN 6"/>
    <property type="match status" value="1"/>
</dbReference>
<dbReference type="SUPFAM" id="SSF48452">
    <property type="entry name" value="TPR-like"/>
    <property type="match status" value="1"/>
</dbReference>
<sequence>MTLRKGFIISIFIAAQCFAAGKLSAQGMRDTIGSFNKNVIQCYEQTEKVYQGIAKAKLSTRPCSKIILSSTKSREAEANARHNRGIIYQYLDQQARAIKDFERAIKLDSSSVASYIALAQLHLKQENWVLAYKYFDAASLLDKSDKRLVANKQYAANKLQQAESNKNLTANVLLK</sequence>
<dbReference type="Gene3D" id="1.25.40.10">
    <property type="entry name" value="Tetratricopeptide repeat domain"/>
    <property type="match status" value="1"/>
</dbReference>
<protein>
    <recommendedName>
        <fullName evidence="7">Tetratricopeptide repeat protein</fullName>
    </recommendedName>
</protein>
<comment type="caution">
    <text evidence="5">The sequence shown here is derived from an EMBL/GenBank/DDBJ whole genome shotgun (WGS) entry which is preliminary data.</text>
</comment>
<dbReference type="SMART" id="SM00028">
    <property type="entry name" value="TPR"/>
    <property type="match status" value="2"/>
</dbReference>
<name>A0AA37T4C1_9ALTE</name>
<keyword evidence="4" id="KW-0732">Signal</keyword>
<dbReference type="Pfam" id="PF00515">
    <property type="entry name" value="TPR_1"/>
    <property type="match status" value="1"/>
</dbReference>
<dbReference type="InterPro" id="IPR019734">
    <property type="entry name" value="TPR_rpt"/>
</dbReference>
<evidence type="ECO:0000313" key="6">
    <source>
        <dbReference type="Proteomes" id="UP001156601"/>
    </source>
</evidence>
<gene>
    <name evidence="5" type="ORF">GCM10007852_26910</name>
</gene>
<keyword evidence="1" id="KW-0677">Repeat</keyword>
<dbReference type="PANTHER" id="PTHR44858:SF1">
    <property type="entry name" value="UDP-N-ACETYLGLUCOSAMINE--PEPTIDE N-ACETYLGLUCOSAMINYLTRANSFERASE SPINDLY-RELATED"/>
    <property type="match status" value="1"/>
</dbReference>
<dbReference type="AlphaFoldDB" id="A0AA37T4C1"/>
<evidence type="ECO:0008006" key="7">
    <source>
        <dbReference type="Google" id="ProtNLM"/>
    </source>
</evidence>
<feature type="repeat" description="TPR" evidence="3">
    <location>
        <begin position="78"/>
        <end position="111"/>
    </location>
</feature>
<reference evidence="5" key="1">
    <citation type="journal article" date="2014" name="Int. J. Syst. Evol. Microbiol.">
        <title>Complete genome sequence of Corynebacterium casei LMG S-19264T (=DSM 44701T), isolated from a smear-ripened cheese.</title>
        <authorList>
            <consortium name="US DOE Joint Genome Institute (JGI-PGF)"/>
            <person name="Walter F."/>
            <person name="Albersmeier A."/>
            <person name="Kalinowski J."/>
            <person name="Ruckert C."/>
        </authorList>
    </citation>
    <scope>NUCLEOTIDE SEQUENCE</scope>
    <source>
        <strain evidence="5">NBRC 110023</strain>
    </source>
</reference>
<dbReference type="RefSeq" id="WP_284218119.1">
    <property type="nucleotide sequence ID" value="NZ_BSOT01000006.1"/>
</dbReference>
<evidence type="ECO:0000256" key="1">
    <source>
        <dbReference type="ARBA" id="ARBA00022737"/>
    </source>
</evidence>
<dbReference type="InterPro" id="IPR050498">
    <property type="entry name" value="Ycf3"/>
</dbReference>
<feature type="signal peptide" evidence="4">
    <location>
        <begin position="1"/>
        <end position="19"/>
    </location>
</feature>
<organism evidence="5 6">
    <name type="scientific">Agaribacter marinus</name>
    <dbReference type="NCBI Taxonomy" id="1431249"/>
    <lineage>
        <taxon>Bacteria</taxon>
        <taxon>Pseudomonadati</taxon>
        <taxon>Pseudomonadota</taxon>
        <taxon>Gammaproteobacteria</taxon>
        <taxon>Alteromonadales</taxon>
        <taxon>Alteromonadaceae</taxon>
        <taxon>Agaribacter</taxon>
    </lineage>
</organism>
<evidence type="ECO:0000256" key="3">
    <source>
        <dbReference type="PROSITE-ProRule" id="PRU00339"/>
    </source>
</evidence>
<keyword evidence="6" id="KW-1185">Reference proteome</keyword>
<keyword evidence="2 3" id="KW-0802">TPR repeat</keyword>
<dbReference type="InterPro" id="IPR011990">
    <property type="entry name" value="TPR-like_helical_dom_sf"/>
</dbReference>
<evidence type="ECO:0000256" key="2">
    <source>
        <dbReference type="ARBA" id="ARBA00022803"/>
    </source>
</evidence>
<reference evidence="5" key="2">
    <citation type="submission" date="2023-01" db="EMBL/GenBank/DDBJ databases">
        <title>Draft genome sequence of Agaribacter marinus strain NBRC 110023.</title>
        <authorList>
            <person name="Sun Q."/>
            <person name="Mori K."/>
        </authorList>
    </citation>
    <scope>NUCLEOTIDE SEQUENCE</scope>
    <source>
        <strain evidence="5">NBRC 110023</strain>
    </source>
</reference>
<proteinExistence type="predicted"/>
<evidence type="ECO:0000313" key="5">
    <source>
        <dbReference type="EMBL" id="GLR71783.1"/>
    </source>
</evidence>